<name>A0ABS4ZP92_9MYCO</name>
<dbReference type="InterPro" id="IPR006162">
    <property type="entry name" value="Ppantetheine_attach_site"/>
</dbReference>
<dbReference type="PROSITE" id="PS00012">
    <property type="entry name" value="PHOSPHOPANTETHEINE"/>
    <property type="match status" value="1"/>
</dbReference>
<dbReference type="Gene3D" id="3.30.70.3290">
    <property type="match status" value="1"/>
</dbReference>
<dbReference type="RefSeq" id="WP_209914714.1">
    <property type="nucleotide sequence ID" value="NZ_JAGIOP010000001.1"/>
</dbReference>
<protein>
    <submittedName>
        <fullName evidence="7">Mycobactin polyketide synthetase MbtD</fullName>
    </submittedName>
</protein>
<dbReference type="SMART" id="SM00827">
    <property type="entry name" value="PKS_AT"/>
    <property type="match status" value="1"/>
</dbReference>
<dbReference type="Gene3D" id="3.40.50.720">
    <property type="entry name" value="NAD(P)-binding Rossmann-like Domain"/>
    <property type="match status" value="1"/>
</dbReference>
<feature type="domain" description="Carrier" evidence="6">
    <location>
        <begin position="934"/>
        <end position="1009"/>
    </location>
</feature>
<dbReference type="PANTHER" id="PTHR43775">
    <property type="entry name" value="FATTY ACID SYNTHASE"/>
    <property type="match status" value="1"/>
</dbReference>
<dbReference type="InterPro" id="IPR036291">
    <property type="entry name" value="NAD(P)-bd_dom_sf"/>
</dbReference>
<dbReference type="SUPFAM" id="SSF51735">
    <property type="entry name" value="NAD(P)-binding Rossmann-fold domains"/>
    <property type="match status" value="2"/>
</dbReference>
<dbReference type="InterPro" id="IPR001227">
    <property type="entry name" value="Ac_transferase_dom_sf"/>
</dbReference>
<keyword evidence="4" id="KW-0521">NADP</keyword>
<accession>A0ABS4ZP92</accession>
<dbReference type="InterPro" id="IPR009081">
    <property type="entry name" value="PP-bd_ACP"/>
</dbReference>
<dbReference type="SMART" id="SM00823">
    <property type="entry name" value="PKS_PP"/>
    <property type="match status" value="1"/>
</dbReference>
<dbReference type="InterPro" id="IPR036736">
    <property type="entry name" value="ACP-like_sf"/>
</dbReference>
<evidence type="ECO:0000256" key="4">
    <source>
        <dbReference type="ARBA" id="ARBA00022857"/>
    </source>
</evidence>
<keyword evidence="3" id="KW-0808">Transferase</keyword>
<organism evidence="7 8">
    <name type="scientific">Mycolicibacterium lutetiense</name>
    <dbReference type="NCBI Taxonomy" id="1641992"/>
    <lineage>
        <taxon>Bacteria</taxon>
        <taxon>Bacillati</taxon>
        <taxon>Actinomycetota</taxon>
        <taxon>Actinomycetes</taxon>
        <taxon>Mycobacteriales</taxon>
        <taxon>Mycobacteriaceae</taxon>
        <taxon>Mycolicibacterium</taxon>
    </lineage>
</organism>
<dbReference type="SMART" id="SM00822">
    <property type="entry name" value="PKS_KR"/>
    <property type="match status" value="1"/>
</dbReference>
<dbReference type="InterPro" id="IPR050091">
    <property type="entry name" value="PKS_NRPS_Biosynth_Enz"/>
</dbReference>
<dbReference type="Gene3D" id="3.40.366.10">
    <property type="entry name" value="Malonyl-Coenzyme A Acyl Carrier Protein, domain 2"/>
    <property type="match status" value="1"/>
</dbReference>
<dbReference type="SUPFAM" id="SSF55048">
    <property type="entry name" value="Probable ACP-binding domain of malonyl-CoA ACP transacylase"/>
    <property type="match status" value="1"/>
</dbReference>
<evidence type="ECO:0000256" key="1">
    <source>
        <dbReference type="ARBA" id="ARBA00022450"/>
    </source>
</evidence>
<dbReference type="InterPro" id="IPR057326">
    <property type="entry name" value="KR_dom"/>
</dbReference>
<evidence type="ECO:0000313" key="7">
    <source>
        <dbReference type="EMBL" id="MBP2451307.1"/>
    </source>
</evidence>
<dbReference type="SUPFAM" id="SSF52151">
    <property type="entry name" value="FabD/lysophospholipase-like"/>
    <property type="match status" value="1"/>
</dbReference>
<dbReference type="InterPro" id="IPR014043">
    <property type="entry name" value="Acyl_transferase_dom"/>
</dbReference>
<dbReference type="InterPro" id="IPR016036">
    <property type="entry name" value="Malonyl_transacylase_ACP-bd"/>
</dbReference>
<dbReference type="CDD" id="cd05274">
    <property type="entry name" value="KR_FAS_SDR_x"/>
    <property type="match status" value="1"/>
</dbReference>
<dbReference type="Pfam" id="PF00698">
    <property type="entry name" value="Acyl_transf_1"/>
    <property type="match status" value="1"/>
</dbReference>
<dbReference type="Pfam" id="PF00550">
    <property type="entry name" value="PP-binding"/>
    <property type="match status" value="1"/>
</dbReference>
<dbReference type="InterPro" id="IPR016035">
    <property type="entry name" value="Acyl_Trfase/lysoPLipase"/>
</dbReference>
<evidence type="ECO:0000259" key="6">
    <source>
        <dbReference type="PROSITE" id="PS50075"/>
    </source>
</evidence>
<keyword evidence="5" id="KW-0511">Multifunctional enzyme</keyword>
<keyword evidence="1" id="KW-0596">Phosphopantetheine</keyword>
<dbReference type="PANTHER" id="PTHR43775:SF37">
    <property type="entry name" value="SI:DKEY-61P9.11"/>
    <property type="match status" value="1"/>
</dbReference>
<dbReference type="Pfam" id="PF08659">
    <property type="entry name" value="KR"/>
    <property type="match status" value="1"/>
</dbReference>
<dbReference type="PROSITE" id="PS50075">
    <property type="entry name" value="CARRIER"/>
    <property type="match status" value="1"/>
</dbReference>
<dbReference type="EMBL" id="JAGIOP010000001">
    <property type="protein sequence ID" value="MBP2451307.1"/>
    <property type="molecule type" value="Genomic_DNA"/>
</dbReference>
<proteinExistence type="predicted"/>
<dbReference type="NCBIfam" id="NF037940">
    <property type="entry name" value="PKS_MbtD"/>
    <property type="match status" value="1"/>
</dbReference>
<dbReference type="InterPro" id="IPR013968">
    <property type="entry name" value="PKS_KR"/>
</dbReference>
<dbReference type="InterPro" id="IPR020806">
    <property type="entry name" value="PKS_PP-bd"/>
</dbReference>
<dbReference type="Proteomes" id="UP000694460">
    <property type="component" value="Unassembled WGS sequence"/>
</dbReference>
<dbReference type="Pfam" id="PF22621">
    <property type="entry name" value="CurL-like_PKS_C"/>
    <property type="match status" value="1"/>
</dbReference>
<reference evidence="7 8" key="1">
    <citation type="submission" date="2021-03" db="EMBL/GenBank/DDBJ databases">
        <title>Sequencing the genomes of 1000 actinobacteria strains.</title>
        <authorList>
            <person name="Klenk H.-P."/>
        </authorList>
    </citation>
    <scope>NUCLEOTIDE SEQUENCE [LARGE SCALE GENOMIC DNA]</scope>
    <source>
        <strain evidence="7 8">DSM 46713</strain>
    </source>
</reference>
<gene>
    <name evidence="7" type="ORF">JOF57_001192</name>
</gene>
<evidence type="ECO:0000256" key="3">
    <source>
        <dbReference type="ARBA" id="ARBA00022679"/>
    </source>
</evidence>
<comment type="caution">
    <text evidence="7">The sequence shown here is derived from an EMBL/GenBank/DDBJ whole genome shotgun (WGS) entry which is preliminary data.</text>
</comment>
<dbReference type="Gene3D" id="1.10.1200.10">
    <property type="entry name" value="ACP-like"/>
    <property type="match status" value="1"/>
</dbReference>
<keyword evidence="8" id="KW-1185">Reference proteome</keyword>
<evidence type="ECO:0000256" key="2">
    <source>
        <dbReference type="ARBA" id="ARBA00022553"/>
    </source>
</evidence>
<evidence type="ECO:0000313" key="8">
    <source>
        <dbReference type="Proteomes" id="UP000694460"/>
    </source>
</evidence>
<dbReference type="SUPFAM" id="SSF47336">
    <property type="entry name" value="ACP-like"/>
    <property type="match status" value="1"/>
</dbReference>
<evidence type="ECO:0000256" key="5">
    <source>
        <dbReference type="ARBA" id="ARBA00023268"/>
    </source>
</evidence>
<sequence>MSEACERIVLPECEVHSPGCEADALPDGRTPVLLSAHAEDLIGTDAAAILRYLDSRPEVSAADVAATLRSTRRLRRHRAVVRAADRDELAEGLRALAEGADHPLVTRAHGGAQSSGSGARIAFVFPGQGSQWPSMGVQAYERLPAYRAEVDRCAAEFEAAGAGSPLDYLLAEPDSGVVTNDFSQVQIQGAQFVHGVALARVWRSCGVLPDITVGHSLGEIGAAYVAGTITLSDAVAVVIARATVLDRLTGPYRVAVLGITPDEASNVIAETPGWLELSVVNSRSSVAVSGETDAVAAAVATVAGRGGFAKEIEMWFPAHTTALDGSRGELESMLPVAQFNESPVQFIGSATADVVEAGTGFADYWYTNLRSTVRFDRAIDRSARRGARIFVELSAHPALLFAMGDLLDDDAELTGGPAVMVGSGRRDEPITDRLSTNIVSVAMADPGYRWDDVPNHGERSLRNFPFAPMRAEHLWAAPQPLPAVAGLTVGVEHWEQWPLRALPGHRRVAVLDLAAGQGPAAALSRAVEENAQTTAVAPADADLLIVVAPVSEDLDAVAAAEAVSRRVDEGLLGYVRAVTPDTRDVWLVTVGAEQVSRAERSRPEAAALAAMHRSLGYEHPDQTFRHLDLADSAPDPAHAVTAITAMVTESDDIALRDNGSGLTVWHRGMRDDTSGGRSWTAESGAFDEVVITGGAGAVGLHFARHLAEHGARRIVLLSRGGLDDTHVAELTALGAEIVAPRCDLTDPAQITATAAEWAVGPASLVIHAAASATIAPGGELTGATVRDTFAAKVSGLANLTAVWPMRPDTRIMLCSSVSGRWGGYGHAAYSAANRLLDALGGQLREQGRHCTSVRWGLWPGDGIIDSGEVSRVERSGLRAMEPDLAVEAGLRDYPADPLVFTADADRLQTFLGASDIASSSPQAGGEAAEAAVAADATGAMRIALGAVLKLDDPTGLDLDTSLLDLGVDSLLAIDLRKKLKKATGRAVPLADILGGATAAELIEHLERPEKEAFSRD</sequence>
<keyword evidence="2" id="KW-0597">Phosphoprotein</keyword>